<gene>
    <name evidence="2" type="ORF">GCM10009020_07020</name>
</gene>
<reference evidence="2 3" key="1">
    <citation type="journal article" date="2019" name="Int. J. Syst. Evol. Microbiol.">
        <title>The Global Catalogue of Microorganisms (GCM) 10K type strain sequencing project: providing services to taxonomists for standard genome sequencing and annotation.</title>
        <authorList>
            <consortium name="The Broad Institute Genomics Platform"/>
            <consortium name="The Broad Institute Genome Sequencing Center for Infectious Disease"/>
            <person name="Wu L."/>
            <person name="Ma J."/>
        </authorList>
    </citation>
    <scope>NUCLEOTIDE SEQUENCE [LARGE SCALE GENOMIC DNA]</scope>
    <source>
        <strain evidence="2 3">JCM 16328</strain>
    </source>
</reference>
<feature type="domain" description="VapC9 PIN-like" evidence="1">
    <location>
        <begin position="5"/>
        <end position="120"/>
    </location>
</feature>
<dbReference type="Gene3D" id="3.40.50.1010">
    <property type="entry name" value="5'-nuclease"/>
    <property type="match status" value="1"/>
</dbReference>
<evidence type="ECO:0000313" key="3">
    <source>
        <dbReference type="Proteomes" id="UP001500420"/>
    </source>
</evidence>
<dbReference type="CDD" id="cd09879">
    <property type="entry name" value="PIN_VapC_AF0591-like"/>
    <property type="match status" value="1"/>
</dbReference>
<dbReference type="Proteomes" id="UP001500420">
    <property type="component" value="Unassembled WGS sequence"/>
</dbReference>
<evidence type="ECO:0000313" key="2">
    <source>
        <dbReference type="EMBL" id="GAA0664696.1"/>
    </source>
</evidence>
<dbReference type="EMBL" id="BAAADV010000001">
    <property type="protein sequence ID" value="GAA0664696.1"/>
    <property type="molecule type" value="Genomic_DNA"/>
</dbReference>
<dbReference type="RefSeq" id="WP_343772479.1">
    <property type="nucleotide sequence ID" value="NZ_BAAADV010000001.1"/>
</dbReference>
<organism evidence="2 3">
    <name type="scientific">Natronoarchaeum mannanilyticum</name>
    <dbReference type="NCBI Taxonomy" id="926360"/>
    <lineage>
        <taxon>Archaea</taxon>
        <taxon>Methanobacteriati</taxon>
        <taxon>Methanobacteriota</taxon>
        <taxon>Stenosarchaea group</taxon>
        <taxon>Halobacteria</taxon>
        <taxon>Halobacteriales</taxon>
        <taxon>Natronoarchaeaceae</taxon>
    </lineage>
</organism>
<keyword evidence="3" id="KW-1185">Reference proteome</keyword>
<dbReference type="InterPro" id="IPR041120">
    <property type="entry name" value="PIN_9"/>
</dbReference>
<protein>
    <recommendedName>
        <fullName evidence="1">VapC9 PIN-like domain-containing protein</fullName>
    </recommendedName>
</protein>
<comment type="caution">
    <text evidence="2">The sequence shown here is derived from an EMBL/GenBank/DDBJ whole genome shotgun (WGS) entry which is preliminary data.</text>
</comment>
<dbReference type="SUPFAM" id="SSF88723">
    <property type="entry name" value="PIN domain-like"/>
    <property type="match status" value="1"/>
</dbReference>
<dbReference type="AlphaFoldDB" id="A0AAV3T5J7"/>
<name>A0AAV3T5J7_9EURY</name>
<dbReference type="InterPro" id="IPR029060">
    <property type="entry name" value="PIN-like_dom_sf"/>
</dbReference>
<proteinExistence type="predicted"/>
<accession>A0AAV3T5J7</accession>
<evidence type="ECO:0000259" key="1">
    <source>
        <dbReference type="Pfam" id="PF18477"/>
    </source>
</evidence>
<dbReference type="Pfam" id="PF18477">
    <property type="entry name" value="PIN_9"/>
    <property type="match status" value="1"/>
</dbReference>
<sequence length="128" mass="13709">MVSTVVVDTNALMMPVELDVRLFDELERLLDGHEPTAPQAVVEELRKLAEKGGEEGIAASVGHDLATDRCLLVDTEASYADDAVVELAREGVADYVVTNDQPLQERALDAGVAVIGLRGKNKLAVTQP</sequence>